<evidence type="ECO:0000313" key="1">
    <source>
        <dbReference type="EMBL" id="CDG05315.1"/>
    </source>
</evidence>
<reference evidence="1 2" key="1">
    <citation type="journal article" date="2013" name="Appl. Environ. Microbiol.">
        <title>The Carbohydrate Metabolism Signature of Lactococcus lactis Strain A12 Reveals Its Sourdough Ecosystem Origin.</title>
        <authorList>
            <person name="Passerini D."/>
            <person name="Coddeville M."/>
            <person name="Le Bourgeois P."/>
            <person name="Loubiere P."/>
            <person name="Ritzenthaler P."/>
            <person name="Fontagne-Faucher C."/>
            <person name="Daveran-Mingot M.L."/>
            <person name="Cocaign-Bousquet M."/>
        </authorList>
    </citation>
    <scope>NUCLEOTIDE SEQUENCE [LARGE SCALE GENOMIC DNA]</scope>
    <source>
        <strain evidence="1 2">A12</strain>
    </source>
</reference>
<dbReference type="AlphaFoldDB" id="S6EVP0"/>
<comment type="caution">
    <text evidence="1">The sequence shown here is derived from an EMBL/GenBank/DDBJ whole genome shotgun (WGS) entry which is preliminary data.</text>
</comment>
<dbReference type="Proteomes" id="UP000015361">
    <property type="component" value="Unassembled WGS sequence"/>
</dbReference>
<proteinExistence type="predicted"/>
<dbReference type="EMBL" id="CBLU010000017">
    <property type="protein sequence ID" value="CDG05315.1"/>
    <property type="molecule type" value="Genomic_DNA"/>
</dbReference>
<gene>
    <name evidence="1" type="ORF">O9U_02350</name>
</gene>
<accession>S6EVP0</accession>
<sequence>MNVLKLEIFFNDNRQMILQ</sequence>
<evidence type="ECO:0000313" key="2">
    <source>
        <dbReference type="Proteomes" id="UP000015361"/>
    </source>
</evidence>
<protein>
    <submittedName>
        <fullName evidence="1">Uncharacterized protein</fullName>
    </submittedName>
</protein>
<name>S6EVP0_LACLL</name>
<organism evidence="1 2">
    <name type="scientific">Lactococcus lactis subsp. lactis A12</name>
    <dbReference type="NCBI Taxonomy" id="1137134"/>
    <lineage>
        <taxon>Bacteria</taxon>
        <taxon>Bacillati</taxon>
        <taxon>Bacillota</taxon>
        <taxon>Bacilli</taxon>
        <taxon>Lactobacillales</taxon>
        <taxon>Streptococcaceae</taxon>
        <taxon>Lactococcus</taxon>
    </lineage>
</organism>